<protein>
    <submittedName>
        <fullName evidence="1">Uncharacterized protein</fullName>
    </submittedName>
</protein>
<dbReference type="InParanoid" id="A0A0C3DH14"/>
<reference evidence="2" key="2">
    <citation type="submission" date="2015-01" db="EMBL/GenBank/DDBJ databases">
        <title>Evolutionary Origins and Diversification of the Mycorrhizal Mutualists.</title>
        <authorList>
            <consortium name="DOE Joint Genome Institute"/>
            <consortium name="Mycorrhizal Genomics Consortium"/>
            <person name="Kohler A."/>
            <person name="Kuo A."/>
            <person name="Nagy L.G."/>
            <person name="Floudas D."/>
            <person name="Copeland A."/>
            <person name="Barry K.W."/>
            <person name="Cichocki N."/>
            <person name="Veneault-Fourrey C."/>
            <person name="LaButti K."/>
            <person name="Lindquist E.A."/>
            <person name="Lipzen A."/>
            <person name="Lundell T."/>
            <person name="Morin E."/>
            <person name="Murat C."/>
            <person name="Riley R."/>
            <person name="Ohm R."/>
            <person name="Sun H."/>
            <person name="Tunlid A."/>
            <person name="Henrissat B."/>
            <person name="Grigoriev I.V."/>
            <person name="Hibbett D.S."/>
            <person name="Martin F."/>
        </authorList>
    </citation>
    <scope>NUCLEOTIDE SEQUENCE [LARGE SCALE GENOMIC DNA]</scope>
    <source>
        <strain evidence="2">Foug A</strain>
    </source>
</reference>
<dbReference type="HOGENOM" id="CLU_2147337_0_0_1"/>
<name>A0A0C3DH14_9AGAM</name>
<evidence type="ECO:0000313" key="2">
    <source>
        <dbReference type="Proteomes" id="UP000053989"/>
    </source>
</evidence>
<dbReference type="Proteomes" id="UP000053989">
    <property type="component" value="Unassembled WGS sequence"/>
</dbReference>
<organism evidence="1 2">
    <name type="scientific">Scleroderma citrinum Foug A</name>
    <dbReference type="NCBI Taxonomy" id="1036808"/>
    <lineage>
        <taxon>Eukaryota</taxon>
        <taxon>Fungi</taxon>
        <taxon>Dikarya</taxon>
        <taxon>Basidiomycota</taxon>
        <taxon>Agaricomycotina</taxon>
        <taxon>Agaricomycetes</taxon>
        <taxon>Agaricomycetidae</taxon>
        <taxon>Boletales</taxon>
        <taxon>Sclerodermatineae</taxon>
        <taxon>Sclerodermataceae</taxon>
        <taxon>Scleroderma</taxon>
    </lineage>
</organism>
<evidence type="ECO:0000313" key="1">
    <source>
        <dbReference type="EMBL" id="KIM55386.1"/>
    </source>
</evidence>
<sequence length="112" mass="13110">MPVLNIQSLITLNIPKRKNRRYGPLCFQLRLLGTVLGFIISFGTTTGFDGHNQVWFHVPALYRERRRYKEERCDQLATWRPTLSLSSTTYVKKIAFTMKRFLPKYSLPSNIS</sequence>
<dbReference type="EMBL" id="KN822136">
    <property type="protein sequence ID" value="KIM55386.1"/>
    <property type="molecule type" value="Genomic_DNA"/>
</dbReference>
<dbReference type="OrthoDB" id="1368at2759"/>
<reference evidence="1 2" key="1">
    <citation type="submission" date="2014-04" db="EMBL/GenBank/DDBJ databases">
        <authorList>
            <consortium name="DOE Joint Genome Institute"/>
            <person name="Kuo A."/>
            <person name="Kohler A."/>
            <person name="Nagy L.G."/>
            <person name="Floudas D."/>
            <person name="Copeland A."/>
            <person name="Barry K.W."/>
            <person name="Cichocki N."/>
            <person name="Veneault-Fourrey C."/>
            <person name="LaButti K."/>
            <person name="Lindquist E.A."/>
            <person name="Lipzen A."/>
            <person name="Lundell T."/>
            <person name="Morin E."/>
            <person name="Murat C."/>
            <person name="Sun H."/>
            <person name="Tunlid A."/>
            <person name="Henrissat B."/>
            <person name="Grigoriev I.V."/>
            <person name="Hibbett D.S."/>
            <person name="Martin F."/>
            <person name="Nordberg H.P."/>
            <person name="Cantor M.N."/>
            <person name="Hua S.X."/>
        </authorList>
    </citation>
    <scope>NUCLEOTIDE SEQUENCE [LARGE SCALE GENOMIC DNA]</scope>
    <source>
        <strain evidence="1 2">Foug A</strain>
    </source>
</reference>
<dbReference type="AlphaFoldDB" id="A0A0C3DH14"/>
<gene>
    <name evidence="1" type="ORF">SCLCIDRAFT_307245</name>
</gene>
<proteinExistence type="predicted"/>
<accession>A0A0C3DH14</accession>
<keyword evidence="2" id="KW-1185">Reference proteome</keyword>